<dbReference type="AlphaFoldDB" id="A0A834TXI2"/>
<comment type="caution">
    <text evidence="1">The sequence shown here is derived from an EMBL/GenBank/DDBJ whole genome shotgun (WGS) entry which is preliminary data.</text>
</comment>
<sequence length="36" mass="4124">MEVQRMRELMSLWSALQSTRVALVGGNHTASRFCTR</sequence>
<accession>A0A834TXI2</accession>
<evidence type="ECO:0000313" key="2">
    <source>
        <dbReference type="Proteomes" id="UP000634136"/>
    </source>
</evidence>
<name>A0A834TXI2_9FABA</name>
<keyword evidence="2" id="KW-1185">Reference proteome</keyword>
<dbReference type="OrthoDB" id="775052at2759"/>
<proteinExistence type="predicted"/>
<dbReference type="Proteomes" id="UP000634136">
    <property type="component" value="Unassembled WGS sequence"/>
</dbReference>
<dbReference type="EMBL" id="JAAIUW010000005">
    <property type="protein sequence ID" value="KAF7829997.1"/>
    <property type="molecule type" value="Genomic_DNA"/>
</dbReference>
<gene>
    <name evidence="1" type="ORF">G2W53_012330</name>
</gene>
<organism evidence="1 2">
    <name type="scientific">Senna tora</name>
    <dbReference type="NCBI Taxonomy" id="362788"/>
    <lineage>
        <taxon>Eukaryota</taxon>
        <taxon>Viridiplantae</taxon>
        <taxon>Streptophyta</taxon>
        <taxon>Embryophyta</taxon>
        <taxon>Tracheophyta</taxon>
        <taxon>Spermatophyta</taxon>
        <taxon>Magnoliopsida</taxon>
        <taxon>eudicotyledons</taxon>
        <taxon>Gunneridae</taxon>
        <taxon>Pentapetalae</taxon>
        <taxon>rosids</taxon>
        <taxon>fabids</taxon>
        <taxon>Fabales</taxon>
        <taxon>Fabaceae</taxon>
        <taxon>Caesalpinioideae</taxon>
        <taxon>Cassia clade</taxon>
        <taxon>Senna</taxon>
    </lineage>
</organism>
<reference evidence="1" key="1">
    <citation type="submission" date="2020-09" db="EMBL/GenBank/DDBJ databases">
        <title>Genome-Enabled Discovery of Anthraquinone Biosynthesis in Senna tora.</title>
        <authorList>
            <person name="Kang S.-H."/>
            <person name="Pandey R.P."/>
            <person name="Lee C.-M."/>
            <person name="Sim J.-S."/>
            <person name="Jeong J.-T."/>
            <person name="Choi B.-S."/>
            <person name="Jung M."/>
            <person name="Ginzburg D."/>
            <person name="Zhao K."/>
            <person name="Won S.Y."/>
            <person name="Oh T.-J."/>
            <person name="Yu Y."/>
            <person name="Kim N.-H."/>
            <person name="Lee O.R."/>
            <person name="Lee T.-H."/>
            <person name="Bashyal P."/>
            <person name="Kim T.-S."/>
            <person name="Lee W.-H."/>
            <person name="Kawkins C."/>
            <person name="Kim C.-K."/>
            <person name="Kim J.S."/>
            <person name="Ahn B.O."/>
            <person name="Rhee S.Y."/>
            <person name="Sohng J.K."/>
        </authorList>
    </citation>
    <scope>NUCLEOTIDE SEQUENCE</scope>
    <source>
        <tissue evidence="1">Leaf</tissue>
    </source>
</reference>
<evidence type="ECO:0000313" key="1">
    <source>
        <dbReference type="EMBL" id="KAF7829997.1"/>
    </source>
</evidence>
<protein>
    <submittedName>
        <fullName evidence="1">Peptide upstream ORF protein</fullName>
    </submittedName>
</protein>